<organism evidence="1 2">
    <name type="scientific">Aquincola agrisoli</name>
    <dbReference type="NCBI Taxonomy" id="3119538"/>
    <lineage>
        <taxon>Bacteria</taxon>
        <taxon>Pseudomonadati</taxon>
        <taxon>Pseudomonadota</taxon>
        <taxon>Betaproteobacteria</taxon>
        <taxon>Burkholderiales</taxon>
        <taxon>Sphaerotilaceae</taxon>
        <taxon>Aquincola</taxon>
    </lineage>
</organism>
<accession>A0AAW9Q2W7</accession>
<reference evidence="1 2" key="1">
    <citation type="submission" date="2024-02" db="EMBL/GenBank/DDBJ databases">
        <title>Genome sequence of Aquincola sp. MAHUQ-54.</title>
        <authorList>
            <person name="Huq M.A."/>
        </authorList>
    </citation>
    <scope>NUCLEOTIDE SEQUENCE [LARGE SCALE GENOMIC DNA]</scope>
    <source>
        <strain evidence="1 2">MAHUQ-54</strain>
    </source>
</reference>
<proteinExistence type="predicted"/>
<gene>
    <name evidence="1" type="ORF">V4F39_09730</name>
</gene>
<evidence type="ECO:0008006" key="3">
    <source>
        <dbReference type="Google" id="ProtNLM"/>
    </source>
</evidence>
<evidence type="ECO:0000313" key="1">
    <source>
        <dbReference type="EMBL" id="MEF7614186.1"/>
    </source>
</evidence>
<dbReference type="EMBL" id="JAZIBG010000023">
    <property type="protein sequence ID" value="MEF7614186.1"/>
    <property type="molecule type" value="Genomic_DNA"/>
</dbReference>
<name>A0AAW9Q2W7_9BURK</name>
<protein>
    <recommendedName>
        <fullName evidence="3">IrrE N-terminal-like domain-containing protein</fullName>
    </recommendedName>
</protein>
<keyword evidence="2" id="KW-1185">Reference proteome</keyword>
<dbReference type="AlphaFoldDB" id="A0AAW9Q2W7"/>
<sequence>MHDESQHLAQQDLAFLQAVIDATADKMAWISDSVRQSIRKQEDVQLPTRYDSPLQFRILEGLVSKVKSAARDLGLSTEEFPHFACIPTGRVNASAVSLPGSSRPFLLFDSQLFLYCHLFAKTFARCLPILGREGMLSFSTELPEVKRRLESAPDIVEHLEDLLAAYTSTGAPSNSKPYPLESDYLQLVTILREGMELFVVAHEIGHVYAGHLSDLLKGLGLNAVSSEAWSSSHRQEHEADILGLALTLRASGYDAALAYVGVELFFVSLDMADRYAYAARQGNDDLFQTSPSSTHPSNEDRREALRIALVQFVSPIEQAESAKAMASNYEAIAKHLWAALKTANPSFKRTGLRPAA</sequence>
<dbReference type="Proteomes" id="UP001336250">
    <property type="component" value="Unassembled WGS sequence"/>
</dbReference>
<evidence type="ECO:0000313" key="2">
    <source>
        <dbReference type="Proteomes" id="UP001336250"/>
    </source>
</evidence>
<comment type="caution">
    <text evidence="1">The sequence shown here is derived from an EMBL/GenBank/DDBJ whole genome shotgun (WGS) entry which is preliminary data.</text>
</comment>